<dbReference type="Pfam" id="PF00590">
    <property type="entry name" value="TP_methylase"/>
    <property type="match status" value="1"/>
</dbReference>
<dbReference type="Pfam" id="PF02602">
    <property type="entry name" value="HEM4"/>
    <property type="match status" value="1"/>
</dbReference>
<feature type="domain" description="Tetrapyrrole biosynthesis uroporphyrinogen III synthase" evidence="12">
    <location>
        <begin position="267"/>
        <end position="496"/>
    </location>
</feature>
<dbReference type="GO" id="GO:0032259">
    <property type="term" value="P:methylation"/>
    <property type="evidence" value="ECO:0007669"/>
    <property type="project" value="UniProtKB-KW"/>
</dbReference>
<dbReference type="PROSITE" id="PS00840">
    <property type="entry name" value="SUMT_2"/>
    <property type="match status" value="1"/>
</dbReference>
<evidence type="ECO:0000256" key="3">
    <source>
        <dbReference type="ARBA" id="ARBA00022573"/>
    </source>
</evidence>
<evidence type="ECO:0000256" key="8">
    <source>
        <dbReference type="ARBA" id="ARBA00025705"/>
    </source>
</evidence>
<comment type="pathway">
    <text evidence="9">Cofactor biosynthesis; adenosylcobalamin biosynthesis; precorrin-2 from uroporphyrinogen III: step 1/1.</text>
</comment>
<evidence type="ECO:0000256" key="1">
    <source>
        <dbReference type="ARBA" id="ARBA00005879"/>
    </source>
</evidence>
<keyword evidence="14" id="KW-1185">Reference proteome</keyword>
<dbReference type="GO" id="GO:0004852">
    <property type="term" value="F:uroporphyrinogen-III synthase activity"/>
    <property type="evidence" value="ECO:0007669"/>
    <property type="project" value="InterPro"/>
</dbReference>
<dbReference type="GO" id="GO:0009236">
    <property type="term" value="P:cobalamin biosynthetic process"/>
    <property type="evidence" value="ECO:0007669"/>
    <property type="project" value="UniProtKB-KW"/>
</dbReference>
<keyword evidence="3" id="KW-0169">Cobalamin biosynthesis</keyword>
<dbReference type="InterPro" id="IPR014776">
    <property type="entry name" value="4pyrrole_Mease_sub2"/>
</dbReference>
<evidence type="ECO:0000256" key="9">
    <source>
        <dbReference type="ARBA" id="ARBA00060548"/>
    </source>
</evidence>
<proteinExistence type="inferred from homology"/>
<evidence type="ECO:0000256" key="2">
    <source>
        <dbReference type="ARBA" id="ARBA00012162"/>
    </source>
</evidence>
<dbReference type="InterPro" id="IPR014777">
    <property type="entry name" value="4pyrrole_Mease_sub1"/>
</dbReference>
<evidence type="ECO:0000256" key="7">
    <source>
        <dbReference type="ARBA" id="ARBA00023244"/>
    </source>
</evidence>
<keyword evidence="5 10" id="KW-0808">Transferase</keyword>
<evidence type="ECO:0000259" key="12">
    <source>
        <dbReference type="Pfam" id="PF02602"/>
    </source>
</evidence>
<dbReference type="GO" id="GO:0004851">
    <property type="term" value="F:uroporphyrin-III C-methyltransferase activity"/>
    <property type="evidence" value="ECO:0007669"/>
    <property type="project" value="UniProtKB-EC"/>
</dbReference>
<comment type="similarity">
    <text evidence="1 10">Belongs to the precorrin methyltransferase family.</text>
</comment>
<evidence type="ECO:0000256" key="10">
    <source>
        <dbReference type="RuleBase" id="RU003960"/>
    </source>
</evidence>
<dbReference type="NCBIfam" id="NF004790">
    <property type="entry name" value="PRK06136.1"/>
    <property type="match status" value="1"/>
</dbReference>
<dbReference type="FunFam" id="3.40.1010.10:FF:000001">
    <property type="entry name" value="Siroheme synthase"/>
    <property type="match status" value="1"/>
</dbReference>
<dbReference type="FunFam" id="3.30.950.10:FF:000001">
    <property type="entry name" value="Siroheme synthase"/>
    <property type="match status" value="1"/>
</dbReference>
<reference evidence="13 14" key="1">
    <citation type="submission" date="2020-07" db="EMBL/GenBank/DDBJ databases">
        <title>Genomic Encyclopedia of Type Strains, Phase IV (KMG-IV): sequencing the most valuable type-strain genomes for metagenomic binning, comparative biology and taxonomic classification.</title>
        <authorList>
            <person name="Goeker M."/>
        </authorList>
    </citation>
    <scope>NUCLEOTIDE SEQUENCE [LARGE SCALE GENOMIC DNA]</scope>
    <source>
        <strain evidence="13 14">DSM 17721</strain>
    </source>
</reference>
<dbReference type="PANTHER" id="PTHR45790:SF3">
    <property type="entry name" value="S-ADENOSYL-L-METHIONINE-DEPENDENT UROPORPHYRINOGEN III METHYLTRANSFERASE, CHLOROPLASTIC"/>
    <property type="match status" value="1"/>
</dbReference>
<sequence length="509" mass="54084">MTGKVYLIGAGPGDPGLITRKGIDCIAAADVVVYDYLASAELLKYARADAELIYVGKKGGDHTLNQEGINALLVKKAGAGRVVARLKGGDPFIFGRGGEEIEELVAAGLAFEVVPGVTSAVAAPAYAGIPLTHRQFASCVTFITGHEDPDKTESMLNWQALADTGGTLVFFMGVKNLPNIVEKLWQSGKDPKTPAALVRWGTTAGQQTVSGTLETICGKVAAAGLKAPCIIVIGEVVSLREKMQWFENRPLFGRRIVVTRARKQASDLVERLSQMGAACLEMPVIEIEPAKDLSALDAAIENISGYDWLVFTSVNGVDAFFTRLQGLGYDTRVLGRIRTAAIGPATAKRMNDNGLNADIIPESYRAESVVSAFAGQNVSGKKFLLPRAEGARPVLPEELSKMGASVDEILSYRAVQGQAEAKDLAEALKSGRVDMVTFTSSSTVKNFMALLPESMAKQLLSGTTLAAIGPITAQTASDMGLEMDVIADEYTIDGLCKAIAAYYQKKTAV</sequence>
<protein>
    <recommendedName>
        <fullName evidence="2">uroporphyrinogen-III C-methyltransferase</fullName>
        <ecNumber evidence="2">2.1.1.107</ecNumber>
    </recommendedName>
</protein>
<dbReference type="Proteomes" id="UP000525298">
    <property type="component" value="Unassembled WGS sequence"/>
</dbReference>
<dbReference type="UniPathway" id="UPA00262">
    <property type="reaction ID" value="UER00211"/>
</dbReference>
<keyword evidence="4 10" id="KW-0489">Methyltransferase</keyword>
<dbReference type="GO" id="GO:0019354">
    <property type="term" value="P:siroheme biosynthetic process"/>
    <property type="evidence" value="ECO:0007669"/>
    <property type="project" value="UniProtKB-UniPathway"/>
</dbReference>
<dbReference type="Gene3D" id="3.40.1010.10">
    <property type="entry name" value="Cobalt-precorrin-4 Transmethylase, Domain 1"/>
    <property type="match status" value="1"/>
</dbReference>
<dbReference type="EMBL" id="JACDUS010000001">
    <property type="protein sequence ID" value="MBA2880141.1"/>
    <property type="molecule type" value="Genomic_DNA"/>
</dbReference>
<evidence type="ECO:0000313" key="13">
    <source>
        <dbReference type="EMBL" id="MBA2880141.1"/>
    </source>
</evidence>
<dbReference type="PANTHER" id="PTHR45790">
    <property type="entry name" value="SIROHEME SYNTHASE-RELATED"/>
    <property type="match status" value="1"/>
</dbReference>
<feature type="domain" description="Tetrapyrrole methylase" evidence="11">
    <location>
        <begin position="4"/>
        <end position="216"/>
    </location>
</feature>
<accession>A0A7W0C6N6</accession>
<dbReference type="InterPro" id="IPR036108">
    <property type="entry name" value="4pyrrol_syn_uPrphyn_synt_sf"/>
</dbReference>
<dbReference type="AlphaFoldDB" id="A0A7W0C6N6"/>
<gene>
    <name evidence="13" type="ORF">HNR65_000448</name>
</gene>
<evidence type="ECO:0000313" key="14">
    <source>
        <dbReference type="Proteomes" id="UP000525298"/>
    </source>
</evidence>
<dbReference type="InterPro" id="IPR003043">
    <property type="entry name" value="Uropor_MeTrfase_CS"/>
</dbReference>
<dbReference type="RefSeq" id="WP_181549804.1">
    <property type="nucleotide sequence ID" value="NZ_JACDUS010000001.1"/>
</dbReference>
<keyword evidence="6" id="KW-0949">S-adenosyl-L-methionine</keyword>
<name>A0A7W0C6N6_9BACT</name>
<evidence type="ECO:0000256" key="4">
    <source>
        <dbReference type="ARBA" id="ARBA00022603"/>
    </source>
</evidence>
<dbReference type="Gene3D" id="3.30.950.10">
    <property type="entry name" value="Methyltransferase, Cobalt-precorrin-4 Transmethylase, Domain 2"/>
    <property type="match status" value="1"/>
</dbReference>
<evidence type="ECO:0000256" key="5">
    <source>
        <dbReference type="ARBA" id="ARBA00022679"/>
    </source>
</evidence>
<dbReference type="InterPro" id="IPR003754">
    <property type="entry name" value="4pyrrol_synth_uPrphyn_synth"/>
</dbReference>
<comment type="caution">
    <text evidence="13">The sequence shown here is derived from an EMBL/GenBank/DDBJ whole genome shotgun (WGS) entry which is preliminary data.</text>
</comment>
<organism evidence="13 14">
    <name type="scientific">Desulfosalsimonas propionicica</name>
    <dbReference type="NCBI Taxonomy" id="332175"/>
    <lineage>
        <taxon>Bacteria</taxon>
        <taxon>Pseudomonadati</taxon>
        <taxon>Thermodesulfobacteriota</taxon>
        <taxon>Desulfobacteria</taxon>
        <taxon>Desulfobacterales</taxon>
        <taxon>Desulfosalsimonadaceae</taxon>
        <taxon>Desulfosalsimonas</taxon>
    </lineage>
</organism>
<dbReference type="EC" id="2.1.1.107" evidence="2"/>
<dbReference type="SUPFAM" id="SSF69618">
    <property type="entry name" value="HemD-like"/>
    <property type="match status" value="1"/>
</dbReference>
<evidence type="ECO:0000259" key="11">
    <source>
        <dbReference type="Pfam" id="PF00590"/>
    </source>
</evidence>
<dbReference type="NCBIfam" id="TIGR01469">
    <property type="entry name" value="cobA_cysG_Cterm"/>
    <property type="match status" value="1"/>
</dbReference>
<dbReference type="InterPro" id="IPR006366">
    <property type="entry name" value="CobA/CysG_C"/>
</dbReference>
<dbReference type="CDD" id="cd06578">
    <property type="entry name" value="HemD"/>
    <property type="match status" value="1"/>
</dbReference>
<keyword evidence="13" id="KW-0456">Lyase</keyword>
<comment type="pathway">
    <text evidence="8">Porphyrin-containing compound metabolism; siroheme biosynthesis; precorrin-2 from uroporphyrinogen III: step 1/1.</text>
</comment>
<dbReference type="InterPro" id="IPR050161">
    <property type="entry name" value="Siro_Cobalamin_biosynth"/>
</dbReference>
<dbReference type="CDD" id="cd11642">
    <property type="entry name" value="SUMT"/>
    <property type="match status" value="1"/>
</dbReference>
<dbReference type="FunFam" id="3.40.50.10090:FF:000001">
    <property type="entry name" value="Bifunctional uroporphyrinogen-III C-methyltransferase/uroporphyrinogen-III synthase"/>
    <property type="match status" value="1"/>
</dbReference>
<evidence type="ECO:0000256" key="6">
    <source>
        <dbReference type="ARBA" id="ARBA00022691"/>
    </source>
</evidence>
<dbReference type="Gene3D" id="3.40.50.10090">
    <property type="match status" value="2"/>
</dbReference>
<dbReference type="InterPro" id="IPR035996">
    <property type="entry name" value="4pyrrol_Methylase_sf"/>
</dbReference>
<dbReference type="InterPro" id="IPR000878">
    <property type="entry name" value="4pyrrol_Mease"/>
</dbReference>
<dbReference type="SUPFAM" id="SSF53790">
    <property type="entry name" value="Tetrapyrrole methylase"/>
    <property type="match status" value="1"/>
</dbReference>
<keyword evidence="7" id="KW-0627">Porphyrin biosynthesis</keyword>